<dbReference type="Proteomes" id="UP001321473">
    <property type="component" value="Unassembled WGS sequence"/>
</dbReference>
<keyword evidence="2" id="KW-1185">Reference proteome</keyword>
<dbReference type="AlphaFoldDB" id="A0AAQ4DQE0"/>
<sequence>SVTGIVVSTLASQQTQPPLQITLLQWWSMCHPGGKSRQEINQPWLARTSSLTVKRKDPHLPEFGGRNHQ</sequence>
<protein>
    <submittedName>
        <fullName evidence="1">Uncharacterized protein</fullName>
    </submittedName>
</protein>
<proteinExistence type="predicted"/>
<comment type="caution">
    <text evidence="1">The sequence shown here is derived from an EMBL/GenBank/DDBJ whole genome shotgun (WGS) entry which is preliminary data.</text>
</comment>
<evidence type="ECO:0000313" key="1">
    <source>
        <dbReference type="EMBL" id="KAK8764680.1"/>
    </source>
</evidence>
<feature type="non-terminal residue" evidence="1">
    <location>
        <position position="69"/>
    </location>
</feature>
<evidence type="ECO:0000313" key="2">
    <source>
        <dbReference type="Proteomes" id="UP001321473"/>
    </source>
</evidence>
<accession>A0AAQ4DQE0</accession>
<name>A0AAQ4DQE0_AMBAM</name>
<feature type="non-terminal residue" evidence="1">
    <location>
        <position position="1"/>
    </location>
</feature>
<gene>
    <name evidence="1" type="ORF">V5799_032710</name>
</gene>
<dbReference type="EMBL" id="JARKHS020028104">
    <property type="protein sequence ID" value="KAK8764680.1"/>
    <property type="molecule type" value="Genomic_DNA"/>
</dbReference>
<organism evidence="1 2">
    <name type="scientific">Amblyomma americanum</name>
    <name type="common">Lone star tick</name>
    <dbReference type="NCBI Taxonomy" id="6943"/>
    <lineage>
        <taxon>Eukaryota</taxon>
        <taxon>Metazoa</taxon>
        <taxon>Ecdysozoa</taxon>
        <taxon>Arthropoda</taxon>
        <taxon>Chelicerata</taxon>
        <taxon>Arachnida</taxon>
        <taxon>Acari</taxon>
        <taxon>Parasitiformes</taxon>
        <taxon>Ixodida</taxon>
        <taxon>Ixodoidea</taxon>
        <taxon>Ixodidae</taxon>
        <taxon>Amblyomminae</taxon>
        <taxon>Amblyomma</taxon>
    </lineage>
</organism>
<reference evidence="1 2" key="1">
    <citation type="journal article" date="2023" name="Arcadia Sci">
        <title>De novo assembly of a long-read Amblyomma americanum tick genome.</title>
        <authorList>
            <person name="Chou S."/>
            <person name="Poskanzer K.E."/>
            <person name="Rollins M."/>
            <person name="Thuy-Boun P.S."/>
        </authorList>
    </citation>
    <scope>NUCLEOTIDE SEQUENCE [LARGE SCALE GENOMIC DNA]</scope>
    <source>
        <strain evidence="1">F_SG_1</strain>
        <tissue evidence="1">Salivary glands</tissue>
    </source>
</reference>